<dbReference type="GO" id="GO:0032259">
    <property type="term" value="P:methylation"/>
    <property type="evidence" value="ECO:0007669"/>
    <property type="project" value="UniProtKB-KW"/>
</dbReference>
<dbReference type="OMA" id="ILCAWNV"/>
<keyword evidence="6 13" id="KW-0808">Transferase</keyword>
<accession>M1VHU6</accession>
<dbReference type="HAMAP" id="MF_00008">
    <property type="entry name" value="Thymidy_synth_bact"/>
    <property type="match status" value="1"/>
</dbReference>
<dbReference type="GeneID" id="16997532"/>
<dbReference type="KEGG" id="cme:CYME_CMS462C"/>
<comment type="similarity">
    <text evidence="3 13">In the N-terminal section; belongs to the dihydrofolate reductase family.</text>
</comment>
<keyword evidence="7 13" id="KW-0545">Nucleotide biosynthesis</keyword>
<dbReference type="InterPro" id="IPR001796">
    <property type="entry name" value="DHFR_dom"/>
</dbReference>
<evidence type="ECO:0000256" key="3">
    <source>
        <dbReference type="ARBA" id="ARBA00010176"/>
    </source>
</evidence>
<evidence type="ECO:0000256" key="5">
    <source>
        <dbReference type="ARBA" id="ARBA00022603"/>
    </source>
</evidence>
<organism evidence="17 18">
    <name type="scientific">Cyanidioschyzon merolae (strain NIES-3377 / 10D)</name>
    <name type="common">Unicellular red alga</name>
    <dbReference type="NCBI Taxonomy" id="280699"/>
    <lineage>
        <taxon>Eukaryota</taxon>
        <taxon>Rhodophyta</taxon>
        <taxon>Bangiophyceae</taxon>
        <taxon>Cyanidiales</taxon>
        <taxon>Cyanidiaceae</taxon>
        <taxon>Cyanidioschyzon</taxon>
    </lineage>
</organism>
<dbReference type="UniPathway" id="UPA00077">
    <property type="reaction ID" value="UER00158"/>
</dbReference>
<dbReference type="OrthoDB" id="766at2759"/>
<dbReference type="SUPFAM" id="SSF55831">
    <property type="entry name" value="Thymidylate synthase/dCMP hydroxymethylase"/>
    <property type="match status" value="1"/>
</dbReference>
<keyword evidence="10" id="KW-0511">Multifunctional enzyme</keyword>
<comment type="catalytic activity">
    <reaction evidence="11">
        <text>dUMP + (6R)-5,10-methylene-5,6,7,8-tetrahydrofolate = 7,8-dihydrofolate + dTMP</text>
        <dbReference type="Rhea" id="RHEA:12104"/>
        <dbReference type="ChEBI" id="CHEBI:15636"/>
        <dbReference type="ChEBI" id="CHEBI:57451"/>
        <dbReference type="ChEBI" id="CHEBI:63528"/>
        <dbReference type="ChEBI" id="CHEBI:246422"/>
        <dbReference type="EC" id="2.1.1.45"/>
    </reaction>
</comment>
<comment type="catalytic activity">
    <reaction evidence="12">
        <text>(6S)-5,6,7,8-tetrahydrofolate + NADP(+) = 7,8-dihydrofolate + NADPH + H(+)</text>
        <dbReference type="Rhea" id="RHEA:15009"/>
        <dbReference type="ChEBI" id="CHEBI:15378"/>
        <dbReference type="ChEBI" id="CHEBI:57451"/>
        <dbReference type="ChEBI" id="CHEBI:57453"/>
        <dbReference type="ChEBI" id="CHEBI:57783"/>
        <dbReference type="ChEBI" id="CHEBI:58349"/>
        <dbReference type="EC" id="1.5.1.3"/>
    </reaction>
</comment>
<dbReference type="NCBIfam" id="NF002497">
    <property type="entry name" value="PRK01827.1-3"/>
    <property type="match status" value="1"/>
</dbReference>
<sequence>MVSDEIPNVQLPLRIVVAVQAADWGIGYNGQLPWPHIAEDLAHFKRVTTRNCRSSEDESAVVGGKPAVIMGRHTWLSIPPERRPLSGRLNIVLTRQKPIVNEASDAFAGAYLANSLNEACSLAALHGARVAYVIGGASVFRETLAHPACDRIYLTRIRRLDPQRAPYPCDVFMPAIPSDEYVEDGPSNKHCVSVCVDERAEQLEVEFLVYRRQERIPMSHSPERERVASDAKPSSNTKTIERPVLECNHEEQQYLDLVRSVIGHGYRKADRTGVGTLSLFGAMMRFSLRNQCIPLLTTKRVFWRGVVEELLWFLRGSTDATELSARGVHIWDGNASRAFLDARGLSHRAEGDLGPVYGFQWRHFGAKYVDCKTDYRNQGVDQIRQIVETLKTNPDDRRMLLCAWNPLALPEMALPPCHVLAQFYVANGELSCLLYQRSCDLGLGVPFNIASYSLLTMMLAHVTDLRPGELVHTMGDVHVYLNHVDALKVQLGRQPRPFPHIRFRRPVRDIDDFCTDDIELIGYYPHQTLRMDMAV</sequence>
<keyword evidence="8" id="KW-0521">NADP</keyword>
<comment type="pathway">
    <text evidence="1 13">Cofactor biosynthesis; tetrahydrofolate biosynthesis; 5,6,7,8-tetrahydrofolate from 7,8-dihydrofolate: step 1/1.</text>
</comment>
<reference evidence="17 18" key="2">
    <citation type="journal article" date="2007" name="BMC Biol.">
        <title>A 100%-complete sequence reveals unusually simple genomic features in the hot-spring red alga Cyanidioschyzon merolae.</title>
        <authorList>
            <person name="Nozaki H."/>
            <person name="Takano H."/>
            <person name="Misumi O."/>
            <person name="Terasawa K."/>
            <person name="Matsuzaki M."/>
            <person name="Maruyama S."/>
            <person name="Nishida K."/>
            <person name="Yagisawa F."/>
            <person name="Yoshida Y."/>
            <person name="Fujiwara T."/>
            <person name="Takio S."/>
            <person name="Tamura K."/>
            <person name="Chung S.J."/>
            <person name="Nakamura S."/>
            <person name="Kuroiwa H."/>
            <person name="Tanaka K."/>
            <person name="Sato N."/>
            <person name="Kuroiwa T."/>
        </authorList>
    </citation>
    <scope>NUCLEOTIDE SEQUENCE [LARGE SCALE GENOMIC DNA]</scope>
    <source>
        <strain evidence="17 18">10D</strain>
    </source>
</reference>
<evidence type="ECO:0000313" key="17">
    <source>
        <dbReference type="EMBL" id="BAM83012.1"/>
    </source>
</evidence>
<evidence type="ECO:0000256" key="7">
    <source>
        <dbReference type="ARBA" id="ARBA00022727"/>
    </source>
</evidence>
<evidence type="ECO:0000256" key="4">
    <source>
        <dbReference type="ARBA" id="ARBA00022563"/>
    </source>
</evidence>
<gene>
    <name evidence="17" type="ORF">CYME_CMS462C</name>
</gene>
<evidence type="ECO:0000256" key="15">
    <source>
        <dbReference type="PROSITE-ProRule" id="PRU10016"/>
    </source>
</evidence>
<dbReference type="GO" id="GO:0046654">
    <property type="term" value="P:tetrahydrofolate biosynthetic process"/>
    <property type="evidence" value="ECO:0007669"/>
    <property type="project" value="UniProtKB-UniPathway"/>
</dbReference>
<dbReference type="InterPro" id="IPR017925">
    <property type="entry name" value="DHFR_CS"/>
</dbReference>
<feature type="domain" description="DHFR" evidence="16">
    <location>
        <begin position="12"/>
        <end position="212"/>
    </location>
</feature>
<dbReference type="PIRSF" id="PIRSF000389">
    <property type="entry name" value="DHFR-TS"/>
    <property type="match status" value="1"/>
</dbReference>
<dbReference type="GO" id="GO:0006231">
    <property type="term" value="P:dTMP biosynthetic process"/>
    <property type="evidence" value="ECO:0007669"/>
    <property type="project" value="InterPro"/>
</dbReference>
<reference evidence="17 18" key="1">
    <citation type="journal article" date="2004" name="Nature">
        <title>Genome sequence of the ultrasmall unicellular red alga Cyanidioschyzon merolae 10D.</title>
        <authorList>
            <person name="Matsuzaki M."/>
            <person name="Misumi O."/>
            <person name="Shin-i T."/>
            <person name="Maruyama S."/>
            <person name="Takahara M."/>
            <person name="Miyagishima S."/>
            <person name="Mori T."/>
            <person name="Nishida K."/>
            <person name="Yagisawa F."/>
            <person name="Nishida K."/>
            <person name="Yoshida Y."/>
            <person name="Nishimura Y."/>
            <person name="Nakao S."/>
            <person name="Kobayashi T."/>
            <person name="Momoyama Y."/>
            <person name="Higashiyama T."/>
            <person name="Minoda A."/>
            <person name="Sano M."/>
            <person name="Nomoto H."/>
            <person name="Oishi K."/>
            <person name="Hayashi H."/>
            <person name="Ohta F."/>
            <person name="Nishizaka S."/>
            <person name="Haga S."/>
            <person name="Miura S."/>
            <person name="Morishita T."/>
            <person name="Kabeya Y."/>
            <person name="Terasawa K."/>
            <person name="Suzuki Y."/>
            <person name="Ishii Y."/>
            <person name="Asakawa S."/>
            <person name="Takano H."/>
            <person name="Ohta N."/>
            <person name="Kuroiwa H."/>
            <person name="Tanaka K."/>
            <person name="Shimizu N."/>
            <person name="Sugano S."/>
            <person name="Sato N."/>
            <person name="Nozaki H."/>
            <person name="Ogasawara N."/>
            <person name="Kohara Y."/>
            <person name="Kuroiwa T."/>
        </authorList>
    </citation>
    <scope>NUCLEOTIDE SEQUENCE [LARGE SCALE GENOMIC DNA]</scope>
    <source>
        <strain evidence="17 18">10D</strain>
    </source>
</reference>
<dbReference type="eggNOG" id="KOG1324">
    <property type="taxonomic scope" value="Eukaryota"/>
</dbReference>
<evidence type="ECO:0000256" key="1">
    <source>
        <dbReference type="ARBA" id="ARBA00004903"/>
    </source>
</evidence>
<dbReference type="HOGENOM" id="CLU_021669_2_2_1"/>
<evidence type="ECO:0000256" key="10">
    <source>
        <dbReference type="ARBA" id="ARBA00023268"/>
    </source>
</evidence>
<name>M1VHU6_CYAM1</name>
<dbReference type="eggNOG" id="KOG0673">
    <property type="taxonomic scope" value="Eukaryota"/>
</dbReference>
<dbReference type="GO" id="GO:0004799">
    <property type="term" value="F:thymidylate synthase activity"/>
    <property type="evidence" value="ECO:0007669"/>
    <property type="project" value="UniProtKB-EC"/>
</dbReference>
<dbReference type="Gene3D" id="3.40.430.10">
    <property type="entry name" value="Dihydrofolate Reductase, subunit A"/>
    <property type="match status" value="1"/>
</dbReference>
<evidence type="ECO:0000313" key="18">
    <source>
        <dbReference type="Proteomes" id="UP000007014"/>
    </source>
</evidence>
<dbReference type="RefSeq" id="XP_005539048.1">
    <property type="nucleotide sequence ID" value="XM_005538991.1"/>
</dbReference>
<dbReference type="Gramene" id="CMS462CT">
    <property type="protein sequence ID" value="CMS462CT"/>
    <property type="gene ID" value="CMS462C"/>
</dbReference>
<dbReference type="PRINTS" id="PR00108">
    <property type="entry name" value="THYMDSNTHASE"/>
</dbReference>
<dbReference type="Pfam" id="PF00186">
    <property type="entry name" value="DHFR_1"/>
    <property type="match status" value="1"/>
</dbReference>
<dbReference type="InterPro" id="IPR045097">
    <property type="entry name" value="Thymidate_synth/dCMP_Mease"/>
</dbReference>
<dbReference type="InterPro" id="IPR024072">
    <property type="entry name" value="DHFR-like_dom_sf"/>
</dbReference>
<dbReference type="InterPro" id="IPR020940">
    <property type="entry name" value="Thymidylate_synthase_AS"/>
</dbReference>
<dbReference type="GO" id="GO:0005739">
    <property type="term" value="C:mitochondrion"/>
    <property type="evidence" value="ECO:0007669"/>
    <property type="project" value="TreeGrafter"/>
</dbReference>
<evidence type="ECO:0000256" key="12">
    <source>
        <dbReference type="ARBA" id="ARBA00048873"/>
    </source>
</evidence>
<dbReference type="PANTHER" id="PTHR11548">
    <property type="entry name" value="THYMIDYLATE SYNTHASE 1"/>
    <property type="match status" value="1"/>
</dbReference>
<dbReference type="InterPro" id="IPR036926">
    <property type="entry name" value="Thymidate_synth/dCMP_Mease_sf"/>
</dbReference>
<proteinExistence type="inferred from homology"/>
<comment type="function">
    <text evidence="13">Bifunctional enzyme. Involved in de novo dTMP biosynthesis. Key enzyme in folate metabolism.</text>
</comment>
<dbReference type="Proteomes" id="UP000007014">
    <property type="component" value="Chromosome 19"/>
</dbReference>
<keyword evidence="4 13" id="KW-0554">One-carbon metabolism</keyword>
<evidence type="ECO:0000256" key="14">
    <source>
        <dbReference type="PIRSR" id="PIRSR000389-1"/>
    </source>
</evidence>
<dbReference type="InterPro" id="IPR000398">
    <property type="entry name" value="Thymidylate_synthase"/>
</dbReference>
<dbReference type="PROSITE" id="PS00091">
    <property type="entry name" value="THYMIDYLATE_SYNTHASE"/>
    <property type="match status" value="1"/>
</dbReference>
<dbReference type="PANTHER" id="PTHR11548:SF2">
    <property type="entry name" value="THYMIDYLATE SYNTHASE"/>
    <property type="match status" value="1"/>
</dbReference>
<dbReference type="NCBIfam" id="TIGR03284">
    <property type="entry name" value="thym_sym"/>
    <property type="match status" value="1"/>
</dbReference>
<dbReference type="SUPFAM" id="SSF53597">
    <property type="entry name" value="Dihydrofolate reductase-like"/>
    <property type="match status" value="1"/>
</dbReference>
<dbReference type="STRING" id="280699.M1VHU6"/>
<keyword evidence="9 13" id="KW-0560">Oxidoreductase</keyword>
<keyword evidence="18" id="KW-1185">Reference proteome</keyword>
<dbReference type="GO" id="GO:0006730">
    <property type="term" value="P:one-carbon metabolic process"/>
    <property type="evidence" value="ECO:0007669"/>
    <property type="project" value="UniProtKB-KW"/>
</dbReference>
<evidence type="ECO:0000259" key="16">
    <source>
        <dbReference type="PROSITE" id="PS51330"/>
    </source>
</evidence>
<evidence type="ECO:0000256" key="13">
    <source>
        <dbReference type="PIRNR" id="PIRNR000389"/>
    </source>
</evidence>
<dbReference type="EMBL" id="AP006501">
    <property type="protein sequence ID" value="BAM83012.1"/>
    <property type="molecule type" value="Genomic_DNA"/>
</dbReference>
<evidence type="ECO:0000256" key="2">
    <source>
        <dbReference type="ARBA" id="ARBA00006900"/>
    </source>
</evidence>
<dbReference type="CDD" id="cd00351">
    <property type="entry name" value="TS_Pyrimidine_HMase"/>
    <property type="match status" value="1"/>
</dbReference>
<dbReference type="InterPro" id="IPR023451">
    <property type="entry name" value="Thymidate_synth/dCMP_Mease_dom"/>
</dbReference>
<dbReference type="FunFam" id="3.30.572.10:FF:000002">
    <property type="entry name" value="Possible thymidylate synthase"/>
    <property type="match status" value="1"/>
</dbReference>
<dbReference type="AlphaFoldDB" id="M1VHU6"/>
<protein>
    <recommendedName>
        <fullName evidence="13">Bifunctional dihydrofolate reductase-thymidylate synthase</fullName>
    </recommendedName>
</protein>
<evidence type="ECO:0000256" key="8">
    <source>
        <dbReference type="ARBA" id="ARBA00022857"/>
    </source>
</evidence>
<dbReference type="Gene3D" id="3.30.572.10">
    <property type="entry name" value="Thymidylate synthase/dCMP hydroxymethylase domain"/>
    <property type="match status" value="1"/>
</dbReference>
<dbReference type="Pfam" id="PF00303">
    <property type="entry name" value="Thymidylat_synt"/>
    <property type="match status" value="1"/>
</dbReference>
<evidence type="ECO:0000256" key="9">
    <source>
        <dbReference type="ARBA" id="ARBA00023002"/>
    </source>
</evidence>
<dbReference type="PROSITE" id="PS51330">
    <property type="entry name" value="DHFR_2"/>
    <property type="match status" value="1"/>
</dbReference>
<dbReference type="PROSITE" id="PS00075">
    <property type="entry name" value="DHFR_1"/>
    <property type="match status" value="1"/>
</dbReference>
<evidence type="ECO:0000256" key="11">
    <source>
        <dbReference type="ARBA" id="ARBA00047344"/>
    </source>
</evidence>
<dbReference type="InterPro" id="IPR012262">
    <property type="entry name" value="DHFR-TS"/>
</dbReference>
<dbReference type="GO" id="GO:0005829">
    <property type="term" value="C:cytosol"/>
    <property type="evidence" value="ECO:0007669"/>
    <property type="project" value="TreeGrafter"/>
</dbReference>
<dbReference type="CDD" id="cd00209">
    <property type="entry name" value="DHFR"/>
    <property type="match status" value="1"/>
</dbReference>
<feature type="active site" evidence="14 15">
    <location>
        <position position="417"/>
    </location>
</feature>
<keyword evidence="5 13" id="KW-0489">Methyltransferase</keyword>
<dbReference type="GO" id="GO:0004146">
    <property type="term" value="F:dihydrofolate reductase activity"/>
    <property type="evidence" value="ECO:0007669"/>
    <property type="project" value="UniProtKB-EC"/>
</dbReference>
<evidence type="ECO:0000256" key="6">
    <source>
        <dbReference type="ARBA" id="ARBA00022679"/>
    </source>
</evidence>
<comment type="similarity">
    <text evidence="2 13">In the C-terminal section; belongs to the thymidylate synthase family.</text>
</comment>